<feature type="non-terminal residue" evidence="1">
    <location>
        <position position="1"/>
    </location>
</feature>
<dbReference type="Proteomes" id="UP000176998">
    <property type="component" value="Unassembled WGS sequence"/>
</dbReference>
<gene>
    <name evidence="1" type="ORF">CORC01_09724</name>
</gene>
<organism evidence="1 2">
    <name type="scientific">Colletotrichum orchidophilum</name>
    <dbReference type="NCBI Taxonomy" id="1209926"/>
    <lineage>
        <taxon>Eukaryota</taxon>
        <taxon>Fungi</taxon>
        <taxon>Dikarya</taxon>
        <taxon>Ascomycota</taxon>
        <taxon>Pezizomycotina</taxon>
        <taxon>Sordariomycetes</taxon>
        <taxon>Hypocreomycetidae</taxon>
        <taxon>Glomerellales</taxon>
        <taxon>Glomerellaceae</taxon>
        <taxon>Colletotrichum</taxon>
    </lineage>
</organism>
<dbReference type="GeneID" id="34562863"/>
<reference evidence="1 2" key="1">
    <citation type="submission" date="2016-09" db="EMBL/GenBank/DDBJ databases">
        <authorList>
            <person name="Capua I."/>
            <person name="De Benedictis P."/>
            <person name="Joannis T."/>
            <person name="Lombin L.H."/>
            <person name="Cattoli G."/>
        </authorList>
    </citation>
    <scope>NUCLEOTIDE SEQUENCE [LARGE SCALE GENOMIC DNA]</scope>
    <source>
        <strain evidence="1 2">IMI 309357</strain>
    </source>
</reference>
<comment type="caution">
    <text evidence="1">The sequence shown here is derived from an EMBL/GenBank/DDBJ whole genome shotgun (WGS) entry which is preliminary data.</text>
</comment>
<evidence type="ECO:0000313" key="1">
    <source>
        <dbReference type="EMBL" id="OHE94930.1"/>
    </source>
</evidence>
<proteinExistence type="predicted"/>
<accession>A0A1G4B0I0</accession>
<evidence type="ECO:0000313" key="2">
    <source>
        <dbReference type="Proteomes" id="UP000176998"/>
    </source>
</evidence>
<dbReference type="AlphaFoldDB" id="A0A1G4B0I0"/>
<protein>
    <submittedName>
        <fullName evidence="1">Uncharacterized protein</fullName>
    </submittedName>
</protein>
<dbReference type="EMBL" id="MJBS01000090">
    <property type="protein sequence ID" value="OHE94930.1"/>
    <property type="molecule type" value="Genomic_DNA"/>
</dbReference>
<keyword evidence="2" id="KW-1185">Reference proteome</keyword>
<dbReference type="RefSeq" id="XP_022472092.1">
    <property type="nucleotide sequence ID" value="XM_022621353.1"/>
</dbReference>
<sequence>DASTPKEYSRPSSPLLIVFLISTPEAPVESQDQRAAADHVKFQTLVLVLCQTRRHGMPGTSHSTVRSTPAASLSLEYLTRKMMCASQACVSPLRSYGGPWPTYTSCHDG</sequence>
<name>A0A1G4B0I0_9PEZI</name>